<accession>A0ABU7MM70</accession>
<keyword evidence="1" id="KW-1133">Transmembrane helix</keyword>
<dbReference type="PRINTS" id="PR00721">
    <property type="entry name" value="STOMATIN"/>
</dbReference>
<gene>
    <name evidence="3" type="ORF">V2E24_03520</name>
</gene>
<keyword evidence="1" id="KW-0812">Transmembrane</keyword>
<evidence type="ECO:0000256" key="1">
    <source>
        <dbReference type="SAM" id="Phobius"/>
    </source>
</evidence>
<dbReference type="InterPro" id="IPR001107">
    <property type="entry name" value="Band_7"/>
</dbReference>
<feature type="transmembrane region" description="Helical" evidence="1">
    <location>
        <begin position="6"/>
        <end position="27"/>
    </location>
</feature>
<dbReference type="PANTHER" id="PTHR43327">
    <property type="entry name" value="STOMATIN-LIKE PROTEIN 2, MITOCHONDRIAL"/>
    <property type="match status" value="1"/>
</dbReference>
<dbReference type="InterPro" id="IPR050710">
    <property type="entry name" value="Band7/mec-2_domain"/>
</dbReference>
<dbReference type="InterPro" id="IPR036013">
    <property type="entry name" value="Band_7/SPFH_dom_sf"/>
</dbReference>
<dbReference type="InterPro" id="IPR001972">
    <property type="entry name" value="Stomatin_HflK_fam"/>
</dbReference>
<dbReference type="Proteomes" id="UP001344817">
    <property type="component" value="Unassembled WGS sequence"/>
</dbReference>
<dbReference type="EMBL" id="JAZDWZ010000015">
    <property type="protein sequence ID" value="MEE3928630.1"/>
    <property type="molecule type" value="Genomic_DNA"/>
</dbReference>
<protein>
    <submittedName>
        <fullName evidence="3">SPFH domain-containing protein</fullName>
    </submittedName>
</protein>
<organism evidence="3 4">
    <name type="scientific">Mycoplasmopsis ciconiae</name>
    <dbReference type="NCBI Taxonomy" id="561067"/>
    <lineage>
        <taxon>Bacteria</taxon>
        <taxon>Bacillati</taxon>
        <taxon>Mycoplasmatota</taxon>
        <taxon>Mycoplasmoidales</taxon>
        <taxon>Metamycoplasmataceae</taxon>
        <taxon>Mycoplasmopsis</taxon>
    </lineage>
</organism>
<dbReference type="CDD" id="cd08829">
    <property type="entry name" value="SPFH_paraslipin"/>
    <property type="match status" value="1"/>
</dbReference>
<evidence type="ECO:0000313" key="3">
    <source>
        <dbReference type="EMBL" id="MEE3928630.1"/>
    </source>
</evidence>
<dbReference type="SMART" id="SM00244">
    <property type="entry name" value="PHB"/>
    <property type="match status" value="1"/>
</dbReference>
<keyword evidence="4" id="KW-1185">Reference proteome</keyword>
<reference evidence="3" key="1">
    <citation type="submission" date="2024-01" db="EMBL/GenBank/DDBJ databases">
        <title>Genome sequence of Mycoplasma ciconiae type strain DSM 25251.</title>
        <authorList>
            <person name="Spergser J."/>
        </authorList>
    </citation>
    <scope>NUCLEOTIDE SEQUENCE [LARGE SCALE GENOMIC DNA]</scope>
    <source>
        <strain evidence="3">DSM 25251</strain>
    </source>
</reference>
<dbReference type="Gene3D" id="3.30.479.30">
    <property type="entry name" value="Band 7 domain"/>
    <property type="match status" value="1"/>
</dbReference>
<name>A0ABU7MM70_9BACT</name>
<dbReference type="Pfam" id="PF01145">
    <property type="entry name" value="Band_7"/>
    <property type="match status" value="1"/>
</dbReference>
<feature type="domain" description="Band 7" evidence="2">
    <location>
        <begin position="22"/>
        <end position="180"/>
    </location>
</feature>
<sequence>MSNLYYLLLLIPLFFIVILFLLSIKVVNEREFYVVQRFGKYHKTLLKGINFIFPIIDKIYKKENLKEKVFDFPAQSVITKDNATIKIDTVVYLKIVDPKLFAYGAERPIFAIENLTATTLRNVIGELELDEALTSREIINTKLTKILDEASDAWGIKVNRVELQNIIPPSEVQEAMIRQMQAERIKRAQILESEGIKQSQILKAQGEKESLILKAQGEKEALILEAEAKKKSIELVANSNLNPEYLKYLSILQIKELANGHATKIILPPNLNDITSVMTAGSAIYSEIKDKTNDKKTE</sequence>
<evidence type="ECO:0000313" key="4">
    <source>
        <dbReference type="Proteomes" id="UP001344817"/>
    </source>
</evidence>
<comment type="caution">
    <text evidence="3">The sequence shown here is derived from an EMBL/GenBank/DDBJ whole genome shotgun (WGS) entry which is preliminary data.</text>
</comment>
<proteinExistence type="predicted"/>
<dbReference type="PANTHER" id="PTHR43327:SF10">
    <property type="entry name" value="STOMATIN-LIKE PROTEIN 2, MITOCHONDRIAL"/>
    <property type="match status" value="1"/>
</dbReference>
<keyword evidence="1" id="KW-0472">Membrane</keyword>
<dbReference type="RefSeq" id="WP_330501043.1">
    <property type="nucleotide sequence ID" value="NZ_JAZDWZ010000015.1"/>
</dbReference>
<evidence type="ECO:0000259" key="2">
    <source>
        <dbReference type="SMART" id="SM00244"/>
    </source>
</evidence>
<dbReference type="SUPFAM" id="SSF117892">
    <property type="entry name" value="Band 7/SPFH domain"/>
    <property type="match status" value="1"/>
</dbReference>